<feature type="region of interest" description="Disordered" evidence="1">
    <location>
        <begin position="579"/>
        <end position="600"/>
    </location>
</feature>
<dbReference type="OrthoDB" id="10577311at2759"/>
<sequence>SNDAFIYLGCYFVDSHVSLGESANSLLALFCNIVYKQDLNKIATQPSTLGMRGLLGYSSGTDASKLVGIALGVAGGVIIITGILVCLYRRYAGLTGSLAGIPPERKTLVFTDLRKVQENALRNRLPYAPRFSGARAPSRVVLPVTLSTAAAHVADSAGAPSSPRLAPSPRASSRPTSALRAGGPAGILPALSVGLDVEPLPSAPGLIASPRGNGRVLFSTMDHPRSSNAGQAAAAVAIAGNLDDSRPGSSSTQQPRTSGFQGGGGGSRSGTIDGSGIAAAVGERPGSGGLAPSRHSSSGSAARRFTRGSVGAAAAVGPNALPPALIPTGSVTAAWKVPLAAGVEPGPERSLNSLAAGTTASPVETFDSAAAGSGGGARTHAVSVSGFGADGTLGRSPPPYRGSASGTSGPALAAVAAAAAGSLGAPAGATAFGNLRQGASRSRPGSGNDPSAAGGSNGAAAITTTGNVAPTASNLQRGAGGTHQSPRTSYGAGISVGPIGPVADDTISSFSGSISNFQSFSHSGEDGGAPHQHNQQHQHHQQRQSQQQRPKLDSQQSVSGGHLQTSAVVFQRSRLGPGAADANTSFTSSQSSTAGTATAGGTTGYCKWDALTDGASAPAPRTSPTPSSPPTASIGVTVAAAAAAERLKDRTAMAAAAAAASLEITEVESVGERGSHPTGEFPGLSAAAAAAAAATAGDGDCGGGSSGSNGALEVVSALETSAGDASPGHTTTTQSAWAAAVSLSSKLFGGGSRMGTPQTSPKYQLPA</sequence>
<keyword evidence="2" id="KW-0812">Transmembrane</keyword>
<keyword evidence="2" id="KW-1133">Transmembrane helix</keyword>
<feature type="compositionally biased region" description="Low complexity" evidence="1">
    <location>
        <begin position="582"/>
        <end position="600"/>
    </location>
</feature>
<feature type="transmembrane region" description="Helical" evidence="2">
    <location>
        <begin position="66"/>
        <end position="88"/>
    </location>
</feature>
<feature type="compositionally biased region" description="Polar residues" evidence="1">
    <location>
        <begin position="755"/>
        <end position="767"/>
    </location>
</feature>
<accession>A0A8J4CNC7</accession>
<feature type="compositionally biased region" description="Low complexity" evidence="1">
    <location>
        <begin position="291"/>
        <end position="303"/>
    </location>
</feature>
<feature type="region of interest" description="Disordered" evidence="1">
    <location>
        <begin position="241"/>
        <end position="304"/>
    </location>
</feature>
<keyword evidence="4" id="KW-1185">Reference proteome</keyword>
<organism evidence="3 4">
    <name type="scientific">Volvox reticuliferus</name>
    <dbReference type="NCBI Taxonomy" id="1737510"/>
    <lineage>
        <taxon>Eukaryota</taxon>
        <taxon>Viridiplantae</taxon>
        <taxon>Chlorophyta</taxon>
        <taxon>core chlorophytes</taxon>
        <taxon>Chlorophyceae</taxon>
        <taxon>CS clade</taxon>
        <taxon>Chlamydomonadales</taxon>
        <taxon>Volvocaceae</taxon>
        <taxon>Volvox</taxon>
    </lineage>
</organism>
<evidence type="ECO:0000256" key="2">
    <source>
        <dbReference type="SAM" id="Phobius"/>
    </source>
</evidence>
<feature type="region of interest" description="Disordered" evidence="1">
    <location>
        <begin position="153"/>
        <end position="181"/>
    </location>
</feature>
<name>A0A8J4CNC7_9CHLO</name>
<feature type="compositionally biased region" description="Low complexity" evidence="1">
    <location>
        <begin position="445"/>
        <end position="469"/>
    </location>
</feature>
<feature type="non-terminal residue" evidence="3">
    <location>
        <position position="767"/>
    </location>
</feature>
<feature type="region of interest" description="Disordered" evidence="1">
    <location>
        <begin position="514"/>
        <end position="560"/>
    </location>
</feature>
<dbReference type="AlphaFoldDB" id="A0A8J4CNC7"/>
<protein>
    <submittedName>
        <fullName evidence="3">Uncharacterized protein</fullName>
    </submittedName>
</protein>
<reference evidence="3" key="1">
    <citation type="journal article" date="2021" name="Proc. Natl. Acad. Sci. U.S.A.">
        <title>Three genomes in the algal genus Volvox reveal the fate of a haploid sex-determining region after a transition to homothallism.</title>
        <authorList>
            <person name="Yamamoto K."/>
            <person name="Hamaji T."/>
            <person name="Kawai-Toyooka H."/>
            <person name="Matsuzaki R."/>
            <person name="Takahashi F."/>
            <person name="Nishimura Y."/>
            <person name="Kawachi M."/>
            <person name="Noguchi H."/>
            <person name="Minakuchi Y."/>
            <person name="Umen J.G."/>
            <person name="Toyoda A."/>
            <person name="Nozaki H."/>
        </authorList>
    </citation>
    <scope>NUCLEOTIDE SEQUENCE</scope>
    <source>
        <strain evidence="3">NIES-3786</strain>
    </source>
</reference>
<feature type="compositionally biased region" description="Low complexity" evidence="1">
    <location>
        <begin position="156"/>
        <end position="181"/>
    </location>
</feature>
<feature type="compositionally biased region" description="Polar residues" evidence="1">
    <location>
        <begin position="470"/>
        <end position="488"/>
    </location>
</feature>
<evidence type="ECO:0000313" key="4">
    <source>
        <dbReference type="Proteomes" id="UP000747110"/>
    </source>
</evidence>
<dbReference type="EMBL" id="BNCP01000027">
    <property type="protein sequence ID" value="GIL83545.1"/>
    <property type="molecule type" value="Genomic_DNA"/>
</dbReference>
<feature type="region of interest" description="Disordered" evidence="1">
    <location>
        <begin position="435"/>
        <end position="493"/>
    </location>
</feature>
<evidence type="ECO:0000313" key="3">
    <source>
        <dbReference type="EMBL" id="GIL83545.1"/>
    </source>
</evidence>
<feature type="compositionally biased region" description="Polar residues" evidence="1">
    <location>
        <begin position="247"/>
        <end position="257"/>
    </location>
</feature>
<gene>
    <name evidence="3" type="ORF">Vretifemale_12338</name>
</gene>
<comment type="caution">
    <text evidence="3">The sequence shown here is derived from an EMBL/GenBank/DDBJ whole genome shotgun (WGS) entry which is preliminary data.</text>
</comment>
<feature type="region of interest" description="Disordered" evidence="1">
    <location>
        <begin position="748"/>
        <end position="767"/>
    </location>
</feature>
<evidence type="ECO:0000256" key="1">
    <source>
        <dbReference type="SAM" id="MobiDB-lite"/>
    </source>
</evidence>
<dbReference type="Proteomes" id="UP000747110">
    <property type="component" value="Unassembled WGS sequence"/>
</dbReference>
<keyword evidence="2" id="KW-0472">Membrane</keyword>
<feature type="region of interest" description="Disordered" evidence="1">
    <location>
        <begin position="388"/>
        <end position="408"/>
    </location>
</feature>
<proteinExistence type="predicted"/>